<keyword evidence="1" id="KW-0808">Transferase</keyword>
<dbReference type="InterPro" id="IPR000182">
    <property type="entry name" value="GNAT_dom"/>
</dbReference>
<dbReference type="PANTHER" id="PTHR43877">
    <property type="entry name" value="AMINOALKYLPHOSPHONATE N-ACETYLTRANSFERASE-RELATED-RELATED"/>
    <property type="match status" value="1"/>
</dbReference>
<proteinExistence type="predicted"/>
<dbReference type="CDD" id="cd04301">
    <property type="entry name" value="NAT_SF"/>
    <property type="match status" value="1"/>
</dbReference>
<dbReference type="InterPro" id="IPR050832">
    <property type="entry name" value="Bact_Acetyltransf"/>
</dbReference>
<dbReference type="Gene3D" id="3.40.630.30">
    <property type="match status" value="1"/>
</dbReference>
<evidence type="ECO:0000313" key="4">
    <source>
        <dbReference type="EMBL" id="MBP0483551.1"/>
    </source>
</evidence>
<evidence type="ECO:0000313" key="5">
    <source>
        <dbReference type="Proteomes" id="UP000675940"/>
    </source>
</evidence>
<organism evidence="4 5">
    <name type="scientific">Sagittula salina</name>
    <dbReference type="NCBI Taxonomy" id="2820268"/>
    <lineage>
        <taxon>Bacteria</taxon>
        <taxon>Pseudomonadati</taxon>
        <taxon>Pseudomonadota</taxon>
        <taxon>Alphaproteobacteria</taxon>
        <taxon>Rhodobacterales</taxon>
        <taxon>Roseobacteraceae</taxon>
        <taxon>Sagittula</taxon>
    </lineage>
</organism>
<dbReference type="PROSITE" id="PS51186">
    <property type="entry name" value="GNAT"/>
    <property type="match status" value="1"/>
</dbReference>
<keyword evidence="5" id="KW-1185">Reference proteome</keyword>
<reference evidence="4" key="1">
    <citation type="submission" date="2021-03" db="EMBL/GenBank/DDBJ databases">
        <title>Sagittula salina sp. nov. strain M10.9X isolated from the marine waste.</title>
        <authorList>
            <person name="Satari L."/>
            <person name="Molina-Menor E."/>
            <person name="Vidal-Verdu A."/>
            <person name="Pascual J."/>
            <person name="Pereto J."/>
            <person name="Porcar M."/>
        </authorList>
    </citation>
    <scope>NUCLEOTIDE SEQUENCE</scope>
    <source>
        <strain evidence="4">M10.9X</strain>
    </source>
</reference>
<dbReference type="RefSeq" id="WP_209361486.1">
    <property type="nucleotide sequence ID" value="NZ_JAGISH010000007.1"/>
</dbReference>
<gene>
    <name evidence="4" type="ORF">J5474_13750</name>
</gene>
<dbReference type="SUPFAM" id="SSF55729">
    <property type="entry name" value="Acyl-CoA N-acyltransferases (Nat)"/>
    <property type="match status" value="1"/>
</dbReference>
<dbReference type="InterPro" id="IPR016181">
    <property type="entry name" value="Acyl_CoA_acyltransferase"/>
</dbReference>
<keyword evidence="2" id="KW-0012">Acyltransferase</keyword>
<comment type="caution">
    <text evidence="4">The sequence shown here is derived from an EMBL/GenBank/DDBJ whole genome shotgun (WGS) entry which is preliminary data.</text>
</comment>
<name>A0A940ML77_9RHOB</name>
<accession>A0A940ML77</accession>
<evidence type="ECO:0000259" key="3">
    <source>
        <dbReference type="PROSITE" id="PS51186"/>
    </source>
</evidence>
<sequence length="152" mass="16445">MTSSLTIRAATIADIDTLVALYADDALGQTRDGRPGTDDAYRAAFDAIDGDPNHILAVGELEGRVVATLLLSFLPGLSRGGSWRAQIEAMRVASDHRGGGLGRAMLDWSIEQARARGCALVQLTSDRQRPDAHRFYERAGFTPSHYGFKLSL</sequence>
<protein>
    <submittedName>
        <fullName evidence="4">GNAT family N-acetyltransferase</fullName>
    </submittedName>
</protein>
<feature type="domain" description="N-acetyltransferase" evidence="3">
    <location>
        <begin position="5"/>
        <end position="152"/>
    </location>
</feature>
<dbReference type="EMBL" id="JAGISH010000007">
    <property type="protein sequence ID" value="MBP0483551.1"/>
    <property type="molecule type" value="Genomic_DNA"/>
</dbReference>
<evidence type="ECO:0000256" key="1">
    <source>
        <dbReference type="ARBA" id="ARBA00022679"/>
    </source>
</evidence>
<dbReference type="Proteomes" id="UP000675940">
    <property type="component" value="Unassembled WGS sequence"/>
</dbReference>
<dbReference type="AlphaFoldDB" id="A0A940ML77"/>
<evidence type="ECO:0000256" key="2">
    <source>
        <dbReference type="ARBA" id="ARBA00023315"/>
    </source>
</evidence>
<dbReference type="GO" id="GO:0016747">
    <property type="term" value="F:acyltransferase activity, transferring groups other than amino-acyl groups"/>
    <property type="evidence" value="ECO:0007669"/>
    <property type="project" value="InterPro"/>
</dbReference>
<dbReference type="Pfam" id="PF00583">
    <property type="entry name" value="Acetyltransf_1"/>
    <property type="match status" value="1"/>
</dbReference>